<name>A0A5U9KY50_SALNE</name>
<keyword evidence="6" id="KW-0378">Hydrolase</keyword>
<dbReference type="InterPro" id="IPR023198">
    <property type="entry name" value="PGP-like_dom2"/>
</dbReference>
<comment type="similarity">
    <text evidence="3">Belongs to the HAD-like hydrolase superfamily. CbbY/CbbZ/Gph/YieH family.</text>
</comment>
<proteinExistence type="inferred from homology"/>
<keyword evidence="5" id="KW-0479">Metal-binding</keyword>
<organism evidence="6">
    <name type="scientific">Salmonella newport</name>
    <dbReference type="NCBI Taxonomy" id="108619"/>
    <lineage>
        <taxon>Bacteria</taxon>
        <taxon>Pseudomonadati</taxon>
        <taxon>Pseudomonadota</taxon>
        <taxon>Gammaproteobacteria</taxon>
        <taxon>Enterobacterales</taxon>
        <taxon>Enterobacteriaceae</taxon>
        <taxon>Salmonella</taxon>
    </lineage>
</organism>
<evidence type="ECO:0000256" key="4">
    <source>
        <dbReference type="ARBA" id="ARBA00013078"/>
    </source>
</evidence>
<comment type="pathway">
    <text evidence="2">Organic acid metabolism; glycolate biosynthesis; glycolate from 2-phosphoglycolate: step 1/1.</text>
</comment>
<dbReference type="GO" id="GO:0006281">
    <property type="term" value="P:DNA repair"/>
    <property type="evidence" value="ECO:0007669"/>
    <property type="project" value="TreeGrafter"/>
</dbReference>
<dbReference type="InterPro" id="IPR036412">
    <property type="entry name" value="HAD-like_sf"/>
</dbReference>
<dbReference type="GO" id="GO:0008967">
    <property type="term" value="F:phosphoglycolate phosphatase activity"/>
    <property type="evidence" value="ECO:0007669"/>
    <property type="project" value="UniProtKB-EC"/>
</dbReference>
<evidence type="ECO:0000313" key="6">
    <source>
        <dbReference type="EMBL" id="EBS2696056.1"/>
    </source>
</evidence>
<evidence type="ECO:0000256" key="2">
    <source>
        <dbReference type="ARBA" id="ARBA00004818"/>
    </source>
</evidence>
<dbReference type="SFLD" id="SFLDG01129">
    <property type="entry name" value="C1.5:_HAD__Beta-PGM__Phosphata"/>
    <property type="match status" value="1"/>
</dbReference>
<gene>
    <name evidence="6" type="ORF">DRY71_25615</name>
</gene>
<dbReference type="Pfam" id="PF00702">
    <property type="entry name" value="Hydrolase"/>
    <property type="match status" value="1"/>
</dbReference>
<sequence length="281" mass="32447">MKKLLITDLDNTLYDWVSFYAQSFTAMLDVLVNILDVPKSELLEEFRQVHIKHGNSEYPFGALEINSVKKKYAHLTRDEVAVKLDEAFHAFNSTRKKTLKCYEGVIETLAYLKNQGVVIVGHTEAPVRNAIFRLKSLGILEFMTHLYTPQDRFYDELDVKTKSWIESYGDFIYLLSEEEKKPNPLLLADICAKEGFSTSEAVYIGDSLIKDISMANDAGVESIYAEYGRQHEKVYWDILVSITHWTQEDVQREGKLKELYKHVVPNHIIKSFDKIIDVILK</sequence>
<dbReference type="SFLD" id="SFLDS00003">
    <property type="entry name" value="Haloacid_Dehalogenase"/>
    <property type="match status" value="1"/>
</dbReference>
<dbReference type="Proteomes" id="UP000839726">
    <property type="component" value="Unassembled WGS sequence"/>
</dbReference>
<dbReference type="InterPro" id="IPR023214">
    <property type="entry name" value="HAD_sf"/>
</dbReference>
<protein>
    <recommendedName>
        <fullName evidence="4">phosphoglycolate phosphatase</fullName>
        <ecNumber evidence="4">3.1.3.18</ecNumber>
    </recommendedName>
</protein>
<reference evidence="6" key="1">
    <citation type="submission" date="2018-07" db="EMBL/GenBank/DDBJ databases">
        <authorList>
            <person name="Ashton P.M."/>
            <person name="Dallman T."/>
            <person name="Nair S."/>
            <person name="De Pinna E."/>
            <person name="Peters T."/>
            <person name="Grant K."/>
        </authorList>
    </citation>
    <scope>NUCLEOTIDE SEQUENCE [LARGE SCALE GENOMIC DNA]</scope>
    <source>
        <strain evidence="6">436933</strain>
    </source>
</reference>
<dbReference type="EC" id="3.1.3.18" evidence="4"/>
<dbReference type="AlphaFoldDB" id="A0A5U9KY50"/>
<evidence type="ECO:0000256" key="5">
    <source>
        <dbReference type="ARBA" id="ARBA00022723"/>
    </source>
</evidence>
<evidence type="ECO:0000256" key="3">
    <source>
        <dbReference type="ARBA" id="ARBA00006171"/>
    </source>
</evidence>
<comment type="catalytic activity">
    <reaction evidence="1">
        <text>2-phosphoglycolate + H2O = glycolate + phosphate</text>
        <dbReference type="Rhea" id="RHEA:14369"/>
        <dbReference type="ChEBI" id="CHEBI:15377"/>
        <dbReference type="ChEBI" id="CHEBI:29805"/>
        <dbReference type="ChEBI" id="CHEBI:43474"/>
        <dbReference type="ChEBI" id="CHEBI:58033"/>
        <dbReference type="EC" id="3.1.3.18"/>
    </reaction>
</comment>
<accession>A0A5U9KY50</accession>
<dbReference type="EMBL" id="AAGUYM010000051">
    <property type="protein sequence ID" value="EBS2696056.1"/>
    <property type="molecule type" value="Genomic_DNA"/>
</dbReference>
<evidence type="ECO:0000256" key="1">
    <source>
        <dbReference type="ARBA" id="ARBA00000830"/>
    </source>
</evidence>
<dbReference type="Gene3D" id="3.40.50.1000">
    <property type="entry name" value="HAD superfamily/HAD-like"/>
    <property type="match status" value="2"/>
</dbReference>
<dbReference type="InterPro" id="IPR050155">
    <property type="entry name" value="HAD-like_hydrolase_sf"/>
</dbReference>
<dbReference type="PANTHER" id="PTHR43434">
    <property type="entry name" value="PHOSPHOGLYCOLATE PHOSPHATASE"/>
    <property type="match status" value="1"/>
</dbReference>
<dbReference type="SUPFAM" id="SSF56784">
    <property type="entry name" value="HAD-like"/>
    <property type="match status" value="1"/>
</dbReference>
<dbReference type="GO" id="GO:0046872">
    <property type="term" value="F:metal ion binding"/>
    <property type="evidence" value="ECO:0007669"/>
    <property type="project" value="UniProtKB-KW"/>
</dbReference>
<dbReference type="Gene3D" id="1.10.150.240">
    <property type="entry name" value="Putative phosphatase, domain 2"/>
    <property type="match status" value="1"/>
</dbReference>
<dbReference type="PANTHER" id="PTHR43434:SF1">
    <property type="entry name" value="PHOSPHOGLYCOLATE PHOSPHATASE"/>
    <property type="match status" value="1"/>
</dbReference>
<comment type="caution">
    <text evidence="6">The sequence shown here is derived from an EMBL/GenBank/DDBJ whole genome shotgun (WGS) entry which is preliminary data.</text>
</comment>